<dbReference type="Pfam" id="PF01026">
    <property type="entry name" value="TatD_DNase"/>
    <property type="match status" value="1"/>
</dbReference>
<dbReference type="KEGG" id="maqu:Maq22A_1p35785"/>
<dbReference type="InterPro" id="IPR032466">
    <property type="entry name" value="Metal_Hydrolase"/>
</dbReference>
<protein>
    <submittedName>
        <fullName evidence="2">Hydrolase TatD</fullName>
    </submittedName>
</protein>
<keyword evidence="2" id="KW-0614">Plasmid</keyword>
<reference evidence="3" key="2">
    <citation type="submission" date="2015-01" db="EMBL/GenBank/DDBJ databases">
        <title>Complete genome sequence of Methylobacterium aquaticum strain 22A.</title>
        <authorList>
            <person name="Tani A."/>
            <person name="Ogura Y."/>
            <person name="Hayashi T."/>
        </authorList>
    </citation>
    <scope>NUCLEOTIDE SEQUENCE [LARGE SCALE GENOMIC DNA]</scope>
    <source>
        <strain evidence="3">MA-22A</strain>
        <plasmid evidence="3">Plasmid pMaq22A_1p DNA</plasmid>
    </source>
</reference>
<dbReference type="PIRSF" id="PIRSF005902">
    <property type="entry name" value="DNase_TatD"/>
    <property type="match status" value="1"/>
</dbReference>
<geneLocation type="plasmid" evidence="3">
    <name>pMaq22A_1p DNA</name>
</geneLocation>
<gene>
    <name evidence="2" type="primary">tatD</name>
    <name evidence="2" type="ORF">Maq22A_1p35785</name>
</gene>
<feature type="binding site" evidence="1">
    <location>
        <position position="5"/>
    </location>
    <ligand>
        <name>a divalent metal cation</name>
        <dbReference type="ChEBI" id="CHEBI:60240"/>
        <label>1</label>
    </ligand>
</feature>
<dbReference type="Gene3D" id="3.20.20.140">
    <property type="entry name" value="Metal-dependent hydrolases"/>
    <property type="match status" value="1"/>
</dbReference>
<keyword evidence="1" id="KW-0479">Metal-binding</keyword>
<dbReference type="Proteomes" id="UP000061432">
    <property type="component" value="Plasmid pMaq22A_1p"/>
</dbReference>
<dbReference type="EMBL" id="AP014705">
    <property type="protein sequence ID" value="BAQ49378.1"/>
    <property type="molecule type" value="Genomic_DNA"/>
</dbReference>
<dbReference type="PANTHER" id="PTHR46124:SF2">
    <property type="entry name" value="D-AMINOACYL-TRNA DEACYLASE"/>
    <property type="match status" value="1"/>
</dbReference>
<feature type="binding site" evidence="1">
    <location>
        <position position="146"/>
    </location>
    <ligand>
        <name>a divalent metal cation</name>
        <dbReference type="ChEBI" id="CHEBI:60240"/>
        <label>2</label>
    </ligand>
</feature>
<name>A0A0C6FLX6_9HYPH</name>
<feature type="binding site" evidence="1">
    <location>
        <position position="122"/>
    </location>
    <ligand>
        <name>a divalent metal cation</name>
        <dbReference type="ChEBI" id="CHEBI:60240"/>
        <label>2</label>
    </ligand>
</feature>
<feature type="binding site" evidence="1">
    <location>
        <position position="194"/>
    </location>
    <ligand>
        <name>a divalent metal cation</name>
        <dbReference type="ChEBI" id="CHEBI:60240"/>
        <label>1</label>
    </ligand>
</feature>
<keyword evidence="2" id="KW-0378">Hydrolase</keyword>
<dbReference type="SUPFAM" id="SSF51556">
    <property type="entry name" value="Metallo-dependent hydrolases"/>
    <property type="match status" value="1"/>
</dbReference>
<dbReference type="PANTHER" id="PTHR46124">
    <property type="entry name" value="D-AMINOACYL-TRNA DEACYLASE"/>
    <property type="match status" value="1"/>
</dbReference>
<accession>A0A0C6FLX6</accession>
<evidence type="ECO:0000313" key="2">
    <source>
        <dbReference type="EMBL" id="BAQ49378.1"/>
    </source>
</evidence>
<dbReference type="CDD" id="cd01310">
    <property type="entry name" value="TatD_DNAse"/>
    <property type="match status" value="1"/>
</dbReference>
<evidence type="ECO:0000313" key="3">
    <source>
        <dbReference type="Proteomes" id="UP000061432"/>
    </source>
</evidence>
<dbReference type="PATRIC" id="fig|270351.10.peg.6447"/>
<dbReference type="RefSeq" id="WP_060850439.1">
    <property type="nucleotide sequence ID" value="NZ_AP014705.1"/>
</dbReference>
<dbReference type="GO" id="GO:0046872">
    <property type="term" value="F:metal ion binding"/>
    <property type="evidence" value="ECO:0007669"/>
    <property type="project" value="UniProtKB-KW"/>
</dbReference>
<feature type="binding site" evidence="1">
    <location>
        <position position="7"/>
    </location>
    <ligand>
        <name>a divalent metal cation</name>
        <dbReference type="ChEBI" id="CHEBI:60240"/>
        <label>1</label>
    </ligand>
</feature>
<reference evidence="2 3" key="1">
    <citation type="journal article" date="2015" name="Genome Announc.">
        <title>Complete Genome Sequence of Methylobacterium aquaticum Strain 22A, Isolated from Racomitrium japonicum Moss.</title>
        <authorList>
            <person name="Tani A."/>
            <person name="Ogura Y."/>
            <person name="Hayashi T."/>
            <person name="Kimbara K."/>
        </authorList>
    </citation>
    <scope>NUCLEOTIDE SEQUENCE [LARGE SCALE GENOMIC DNA]</scope>
    <source>
        <strain evidence="2 3">MA-22A</strain>
        <plasmid evidence="3">Plasmid pMaq22A_1p DNA</plasmid>
    </source>
</reference>
<dbReference type="InterPro" id="IPR001130">
    <property type="entry name" value="TatD-like"/>
</dbReference>
<organism evidence="2 3">
    <name type="scientific">Methylobacterium aquaticum</name>
    <dbReference type="NCBI Taxonomy" id="270351"/>
    <lineage>
        <taxon>Bacteria</taxon>
        <taxon>Pseudomonadati</taxon>
        <taxon>Pseudomonadota</taxon>
        <taxon>Alphaproteobacteria</taxon>
        <taxon>Hyphomicrobiales</taxon>
        <taxon>Methylobacteriaceae</taxon>
        <taxon>Methylobacterium</taxon>
    </lineage>
</organism>
<evidence type="ECO:0000256" key="1">
    <source>
        <dbReference type="PIRSR" id="PIRSR005902-1"/>
    </source>
</evidence>
<proteinExistence type="predicted"/>
<dbReference type="OrthoDB" id="9810005at2"/>
<sequence length="254" mass="27770">MIDFHCHLDLYPDPGAAVRRAVEARVYVLSVTTTPKAWRGTSALAEGCGRIRTALGLHPQLAHERHRELSLFEGLLPETRYVGEVGLDGTPGFRAHAAVQRRVFEAVLTMSARQGGRVLSIHSRRAGDEVLDCLRRHPGAGTPILHWFSGTVAQLRRATDQGCWFSVGPLMTRSASGRALLRELPRNRVLTETDGPFAEDGGRPLRPEDAGTMVAALATAWNMEEEAVADRLLGNLRRLSDSMPEPVPRSGLAT</sequence>
<dbReference type="AlphaFoldDB" id="A0A0C6FLX6"/>
<dbReference type="GO" id="GO:0016788">
    <property type="term" value="F:hydrolase activity, acting on ester bonds"/>
    <property type="evidence" value="ECO:0007669"/>
    <property type="project" value="InterPro"/>
</dbReference>
<feature type="binding site" evidence="1">
    <location>
        <position position="84"/>
    </location>
    <ligand>
        <name>a divalent metal cation</name>
        <dbReference type="ChEBI" id="CHEBI:60240"/>
        <label>1</label>
    </ligand>
</feature>
<dbReference type="InterPro" id="IPR049677">
    <property type="entry name" value="QatD"/>
</dbReference>
<dbReference type="NCBIfam" id="NF041926">
    <property type="entry name" value="QatD"/>
    <property type="match status" value="1"/>
</dbReference>